<reference evidence="2 3" key="1">
    <citation type="journal article" date="2020" name="bioRxiv">
        <title>Whole genome comparisons of ergot fungi reveals the divergence and evolution of species within the genus Claviceps are the result of varying mechanisms driving genome evolution and host range expansion.</title>
        <authorList>
            <person name="Wyka S.A."/>
            <person name="Mondo S.J."/>
            <person name="Liu M."/>
            <person name="Dettman J."/>
            <person name="Nalam V."/>
            <person name="Broders K.D."/>
        </authorList>
    </citation>
    <scope>NUCLEOTIDE SEQUENCE [LARGE SCALE GENOMIC DNA]</scope>
    <source>
        <strain evidence="2 3">Clav52</strain>
    </source>
</reference>
<evidence type="ECO:0000313" key="3">
    <source>
        <dbReference type="Proteomes" id="UP000707071"/>
    </source>
</evidence>
<gene>
    <name evidence="2" type="ORF">E4U09_001429</name>
</gene>
<protein>
    <submittedName>
        <fullName evidence="2">Uncharacterized protein</fullName>
    </submittedName>
</protein>
<evidence type="ECO:0000313" key="2">
    <source>
        <dbReference type="EMBL" id="KAG6297240.1"/>
    </source>
</evidence>
<dbReference type="Proteomes" id="UP000707071">
    <property type="component" value="Unassembled WGS sequence"/>
</dbReference>
<evidence type="ECO:0000256" key="1">
    <source>
        <dbReference type="SAM" id="SignalP"/>
    </source>
</evidence>
<feature type="signal peptide" evidence="1">
    <location>
        <begin position="1"/>
        <end position="21"/>
    </location>
</feature>
<accession>A0A9P7U1U6</accession>
<feature type="chain" id="PRO_5040312533" evidence="1">
    <location>
        <begin position="22"/>
        <end position="87"/>
    </location>
</feature>
<dbReference type="AlphaFoldDB" id="A0A9P7U1U6"/>
<name>A0A9P7U1U6_9HYPO</name>
<organism evidence="2 3">
    <name type="scientific">Claviceps aff. purpurea</name>
    <dbReference type="NCBI Taxonomy" id="1967640"/>
    <lineage>
        <taxon>Eukaryota</taxon>
        <taxon>Fungi</taxon>
        <taxon>Dikarya</taxon>
        <taxon>Ascomycota</taxon>
        <taxon>Pezizomycotina</taxon>
        <taxon>Sordariomycetes</taxon>
        <taxon>Hypocreomycetidae</taxon>
        <taxon>Hypocreales</taxon>
        <taxon>Clavicipitaceae</taxon>
        <taxon>Claviceps</taxon>
    </lineage>
</organism>
<comment type="caution">
    <text evidence="2">The sequence shown here is derived from an EMBL/GenBank/DDBJ whole genome shotgun (WGS) entry which is preliminary data.</text>
</comment>
<keyword evidence="3" id="KW-1185">Reference proteome</keyword>
<keyword evidence="1" id="KW-0732">Signal</keyword>
<dbReference type="EMBL" id="SRRH01000153">
    <property type="protein sequence ID" value="KAG6297240.1"/>
    <property type="molecule type" value="Genomic_DNA"/>
</dbReference>
<proteinExistence type="predicted"/>
<sequence length="87" mass="9188">MLRIASVFIAALAAIGPVVQAASTCTPGLDYCGFTLERNGWSSGSPIDGLVSHELYHCVFSGGVAPIRYCDNKCRDGGNGKSDYCQK</sequence>